<accession>A0A1M7LUV1</accession>
<protein>
    <recommendedName>
        <fullName evidence="3">DUF4304 domain-containing protein</fullName>
    </recommendedName>
</protein>
<proteinExistence type="predicted"/>
<name>A0A1M7LUV1_9FIRM</name>
<reference evidence="1 2" key="1">
    <citation type="submission" date="2016-11" db="EMBL/GenBank/DDBJ databases">
        <authorList>
            <person name="Jaros S."/>
            <person name="Januszkiewicz K."/>
            <person name="Wedrychowicz H."/>
        </authorList>
    </citation>
    <scope>NUCLEOTIDE SEQUENCE [LARGE SCALE GENOMIC DNA]</scope>
    <source>
        <strain evidence="1 2">DSM 15930</strain>
    </source>
</reference>
<sequence>MKKEQKSEIKILEKSLAKTLRMVTSQYNYKIVANCIYKGLGEFFTHAVFFVRVVDGDFKLVVRHYIKTYEEDNLFWTIFNMPDNINQRESLRANGAFVVQSIQLAESQYTIMINSDLESISKTVLEEFEIKVGKFLESINLSHEEYYQYILHQANFLSEKLKKMLAYILLNESDKALCLAKAEIEKGNRGGYQNDGKDIYQYIVDYCKNHSLKMS</sequence>
<evidence type="ECO:0008006" key="3">
    <source>
        <dbReference type="Google" id="ProtNLM"/>
    </source>
</evidence>
<dbReference type="OrthoDB" id="2932746at2"/>
<gene>
    <name evidence="1" type="ORF">SAMN02746066_03428</name>
</gene>
<dbReference type="AlphaFoldDB" id="A0A1M7LUV1"/>
<evidence type="ECO:0000313" key="2">
    <source>
        <dbReference type="Proteomes" id="UP000184038"/>
    </source>
</evidence>
<dbReference type="Proteomes" id="UP000184038">
    <property type="component" value="Unassembled WGS sequence"/>
</dbReference>
<evidence type="ECO:0000313" key="1">
    <source>
        <dbReference type="EMBL" id="SHM82104.1"/>
    </source>
</evidence>
<dbReference type="EMBL" id="FRCP01000018">
    <property type="protein sequence ID" value="SHM82104.1"/>
    <property type="molecule type" value="Genomic_DNA"/>
</dbReference>
<keyword evidence="2" id="KW-1185">Reference proteome</keyword>
<dbReference type="RefSeq" id="WP_073289624.1">
    <property type="nucleotide sequence ID" value="NZ_FRCP01000018.1"/>
</dbReference>
<dbReference type="STRING" id="1120996.SAMN02746066_03428"/>
<organism evidence="1 2">
    <name type="scientific">Anaerosporobacter mobilis DSM 15930</name>
    <dbReference type="NCBI Taxonomy" id="1120996"/>
    <lineage>
        <taxon>Bacteria</taxon>
        <taxon>Bacillati</taxon>
        <taxon>Bacillota</taxon>
        <taxon>Clostridia</taxon>
        <taxon>Lachnospirales</taxon>
        <taxon>Lachnospiraceae</taxon>
        <taxon>Anaerosporobacter</taxon>
    </lineage>
</organism>